<dbReference type="RefSeq" id="WP_145386135.1">
    <property type="nucleotide sequence ID" value="NZ_CP037423.1"/>
</dbReference>
<proteinExistence type="predicted"/>
<evidence type="ECO:0000313" key="1">
    <source>
        <dbReference type="EMBL" id="QDV42520.1"/>
    </source>
</evidence>
<protein>
    <submittedName>
        <fullName evidence="1">Uncharacterized protein</fullName>
    </submittedName>
</protein>
<organism evidence="1 2">
    <name type="scientific">Stieleria neptunia</name>
    <dbReference type="NCBI Taxonomy" id="2527979"/>
    <lineage>
        <taxon>Bacteria</taxon>
        <taxon>Pseudomonadati</taxon>
        <taxon>Planctomycetota</taxon>
        <taxon>Planctomycetia</taxon>
        <taxon>Pirellulales</taxon>
        <taxon>Pirellulaceae</taxon>
        <taxon>Stieleria</taxon>
    </lineage>
</organism>
<dbReference type="AlphaFoldDB" id="A0A518HNU4"/>
<accession>A0A518HNU4</accession>
<dbReference type="Proteomes" id="UP000319004">
    <property type="component" value="Chromosome"/>
</dbReference>
<evidence type="ECO:0000313" key="2">
    <source>
        <dbReference type="Proteomes" id="UP000319004"/>
    </source>
</evidence>
<keyword evidence="2" id="KW-1185">Reference proteome</keyword>
<dbReference type="KEGG" id="snep:Enr13x_23680"/>
<gene>
    <name evidence="1" type="ORF">Enr13x_23680</name>
</gene>
<dbReference type="EMBL" id="CP037423">
    <property type="protein sequence ID" value="QDV42520.1"/>
    <property type="molecule type" value="Genomic_DNA"/>
</dbReference>
<sequence length="59" mass="6636">MPTEFIKIRLHVGFASWMRLGCLIICDHRIGLVTGGETKLARKIIGHKMRCSVLGRDAE</sequence>
<name>A0A518HNU4_9BACT</name>
<reference evidence="1 2" key="1">
    <citation type="submission" date="2019-03" db="EMBL/GenBank/DDBJ databases">
        <title>Deep-cultivation of Planctomycetes and their phenomic and genomic characterization uncovers novel biology.</title>
        <authorList>
            <person name="Wiegand S."/>
            <person name="Jogler M."/>
            <person name="Boedeker C."/>
            <person name="Pinto D."/>
            <person name="Vollmers J."/>
            <person name="Rivas-Marin E."/>
            <person name="Kohn T."/>
            <person name="Peeters S.H."/>
            <person name="Heuer A."/>
            <person name="Rast P."/>
            <person name="Oberbeckmann S."/>
            <person name="Bunk B."/>
            <person name="Jeske O."/>
            <person name="Meyerdierks A."/>
            <person name="Storesund J.E."/>
            <person name="Kallscheuer N."/>
            <person name="Luecker S."/>
            <person name="Lage O.M."/>
            <person name="Pohl T."/>
            <person name="Merkel B.J."/>
            <person name="Hornburger P."/>
            <person name="Mueller R.-W."/>
            <person name="Bruemmer F."/>
            <person name="Labrenz M."/>
            <person name="Spormann A.M."/>
            <person name="Op den Camp H."/>
            <person name="Overmann J."/>
            <person name="Amann R."/>
            <person name="Jetten M.S.M."/>
            <person name="Mascher T."/>
            <person name="Medema M.H."/>
            <person name="Devos D.P."/>
            <person name="Kaster A.-K."/>
            <person name="Ovreas L."/>
            <person name="Rohde M."/>
            <person name="Galperin M.Y."/>
            <person name="Jogler C."/>
        </authorList>
    </citation>
    <scope>NUCLEOTIDE SEQUENCE [LARGE SCALE GENOMIC DNA]</scope>
    <source>
        <strain evidence="1 2">Enr13</strain>
    </source>
</reference>